<sequence length="196" mass="20025">MFGIGRHQRNGPGDSVATAAKITGLFALCAAIITAIPPSINLLSSDKQPPLPTNTAPTTTTLPKVPDSGLTFGPLKNGKLTVSGSAQKDVVGMYVMIGPKPPGGYDTGCGVVTDGRWQVEVPTDPSWPKYPLMTVPAYGSCASAGSATGLNFTVRGTGTTTPTPPPGQVLDCTKQNGPSCLTGPGFGPPTVYQPNQ</sequence>
<dbReference type="EMBL" id="CP092423">
    <property type="protein sequence ID" value="ULP44683.1"/>
    <property type="molecule type" value="Genomic_DNA"/>
</dbReference>
<evidence type="ECO:0000313" key="3">
    <source>
        <dbReference type="Proteomes" id="UP001055171"/>
    </source>
</evidence>
<name>A0ABY3V4Y4_MYCLN</name>
<protein>
    <recommendedName>
        <fullName evidence="4">Secreted protein</fullName>
    </recommendedName>
</protein>
<evidence type="ECO:0000313" key="2">
    <source>
        <dbReference type="EMBL" id="ULP44683.1"/>
    </source>
</evidence>
<proteinExistence type="predicted"/>
<organism evidence="2 3">
    <name type="scientific">Mycobacterium lentiflavum</name>
    <dbReference type="NCBI Taxonomy" id="141349"/>
    <lineage>
        <taxon>Bacteria</taxon>
        <taxon>Bacillati</taxon>
        <taxon>Actinomycetota</taxon>
        <taxon>Actinomycetes</taxon>
        <taxon>Mycobacteriales</taxon>
        <taxon>Mycobacteriaceae</taxon>
        <taxon>Mycobacterium</taxon>
        <taxon>Mycobacterium simiae complex</taxon>
    </lineage>
</organism>
<evidence type="ECO:0000256" key="1">
    <source>
        <dbReference type="SAM" id="MobiDB-lite"/>
    </source>
</evidence>
<evidence type="ECO:0008006" key="4">
    <source>
        <dbReference type="Google" id="ProtNLM"/>
    </source>
</evidence>
<feature type="compositionally biased region" description="Low complexity" evidence="1">
    <location>
        <begin position="53"/>
        <end position="66"/>
    </location>
</feature>
<accession>A0ABY3V4Y4</accession>
<dbReference type="RefSeq" id="WP_239723013.1">
    <property type="nucleotide sequence ID" value="NZ_CP092423.2"/>
</dbReference>
<keyword evidence="3" id="KW-1185">Reference proteome</keyword>
<gene>
    <name evidence="2" type="ORF">MJO58_12670</name>
</gene>
<feature type="region of interest" description="Disordered" evidence="1">
    <location>
        <begin position="44"/>
        <end position="67"/>
    </location>
</feature>
<dbReference type="Proteomes" id="UP001055171">
    <property type="component" value="Chromosome"/>
</dbReference>
<reference evidence="2" key="1">
    <citation type="submission" date="2022-08" db="EMBL/GenBank/DDBJ databases">
        <title>Complete genome sequence of 14 non-tuberculosis mycobacteria type-strains.</title>
        <authorList>
            <person name="Igarashi Y."/>
            <person name="Osugi A."/>
            <person name="Mitarai S."/>
        </authorList>
    </citation>
    <scope>NUCLEOTIDE SEQUENCE</scope>
    <source>
        <strain evidence="2">ATCC 51985</strain>
    </source>
</reference>